<evidence type="ECO:0000256" key="2">
    <source>
        <dbReference type="ARBA" id="ARBA00022857"/>
    </source>
</evidence>
<dbReference type="InterPro" id="IPR002347">
    <property type="entry name" value="SDR_fam"/>
</dbReference>
<keyword evidence="2" id="KW-0521">NADP</keyword>
<name>A0A8H3E5N7_9AGAM</name>
<dbReference type="AlphaFoldDB" id="A0A8H3E5N7"/>
<dbReference type="InterPro" id="IPR020904">
    <property type="entry name" value="Sc_DH/Rdtase_CS"/>
</dbReference>
<dbReference type="FunFam" id="3.40.50.720:FF:000084">
    <property type="entry name" value="Short-chain dehydrogenase reductase"/>
    <property type="match status" value="1"/>
</dbReference>
<evidence type="ECO:0000313" key="4">
    <source>
        <dbReference type="Proteomes" id="UP000663827"/>
    </source>
</evidence>
<dbReference type="Proteomes" id="UP000663827">
    <property type="component" value="Unassembled WGS sequence"/>
</dbReference>
<dbReference type="GO" id="GO:0016616">
    <property type="term" value="F:oxidoreductase activity, acting on the CH-OH group of donors, NAD or NADP as acceptor"/>
    <property type="evidence" value="ECO:0007669"/>
    <property type="project" value="TreeGrafter"/>
</dbReference>
<comment type="similarity">
    <text evidence="1">Belongs to the short-chain dehydrogenases/reductases (SDR) family.</text>
</comment>
<dbReference type="PANTHER" id="PTHR42760:SF121">
    <property type="entry name" value="3-OXOACYL-(ACYL-CARRIER-PROTEIN) REDUCTASE"/>
    <property type="match status" value="1"/>
</dbReference>
<dbReference type="PROSITE" id="PS00061">
    <property type="entry name" value="ADH_SHORT"/>
    <property type="match status" value="1"/>
</dbReference>
<accession>A0A8H3E5N7</accession>
<evidence type="ECO:0000256" key="1">
    <source>
        <dbReference type="ARBA" id="ARBA00006484"/>
    </source>
</evidence>
<organism evidence="3 4">
    <name type="scientific">Rhizoctonia solani</name>
    <dbReference type="NCBI Taxonomy" id="456999"/>
    <lineage>
        <taxon>Eukaryota</taxon>
        <taxon>Fungi</taxon>
        <taxon>Dikarya</taxon>
        <taxon>Basidiomycota</taxon>
        <taxon>Agaricomycotina</taxon>
        <taxon>Agaricomycetes</taxon>
        <taxon>Cantharellales</taxon>
        <taxon>Ceratobasidiaceae</taxon>
        <taxon>Rhizoctonia</taxon>
    </lineage>
</organism>
<comment type="caution">
    <text evidence="3">The sequence shown here is derived from an EMBL/GenBank/DDBJ whole genome shotgun (WGS) entry which is preliminary data.</text>
</comment>
<dbReference type="SUPFAM" id="SSF51735">
    <property type="entry name" value="NAD(P)-binding Rossmann-fold domains"/>
    <property type="match status" value="1"/>
</dbReference>
<dbReference type="GO" id="GO:0048038">
    <property type="term" value="F:quinone binding"/>
    <property type="evidence" value="ECO:0007669"/>
    <property type="project" value="TreeGrafter"/>
</dbReference>
<dbReference type="EMBL" id="CAJNJQ010003880">
    <property type="protein sequence ID" value="CAE7206114.1"/>
    <property type="molecule type" value="Genomic_DNA"/>
</dbReference>
<gene>
    <name evidence="3" type="ORF">RDB_LOCUS143698</name>
</gene>
<dbReference type="Gene3D" id="3.40.50.720">
    <property type="entry name" value="NAD(P)-binding Rossmann-like Domain"/>
    <property type="match status" value="1"/>
</dbReference>
<proteinExistence type="inferred from homology"/>
<dbReference type="PANTHER" id="PTHR42760">
    <property type="entry name" value="SHORT-CHAIN DEHYDROGENASES/REDUCTASES FAMILY MEMBER"/>
    <property type="match status" value="1"/>
</dbReference>
<dbReference type="Pfam" id="PF00106">
    <property type="entry name" value="adh_short"/>
    <property type="match status" value="1"/>
</dbReference>
<dbReference type="InterPro" id="IPR036291">
    <property type="entry name" value="NAD(P)-bd_dom_sf"/>
</dbReference>
<evidence type="ECO:0008006" key="5">
    <source>
        <dbReference type="Google" id="ProtNLM"/>
    </source>
</evidence>
<evidence type="ECO:0000313" key="3">
    <source>
        <dbReference type="EMBL" id="CAE7206114.1"/>
    </source>
</evidence>
<dbReference type="Pfam" id="PF13561">
    <property type="entry name" value="adh_short_C2"/>
    <property type="match status" value="1"/>
</dbReference>
<sequence>MSTKVIQKVPVAVITGAGQGIGRAIAQRLASEGYSLALGDIESNQERLKDVADECTKIHKSFTTQGSEPKLYYGSCDVTVEVQVQALVSAAVNVLGGIDVVEMVANAGIYRVASLPDMDDELFDHVYTVNVKGVLYSYRAAAKEMISRGGGKIIGACSASGKLASPNKGAYCSSKFAVRALTQTAAQEWGRHNITVNAYAPGPTDTDMWNKDVLGGITGGAQAQQLVMSLARLLSTLPQCIKKIMNRLATGNITSPDEIAGLVSFLVSPAARNITGQVISIDGGLIMQ</sequence>
<dbReference type="GO" id="GO:0006633">
    <property type="term" value="P:fatty acid biosynthetic process"/>
    <property type="evidence" value="ECO:0007669"/>
    <property type="project" value="TreeGrafter"/>
</dbReference>
<reference evidence="3" key="1">
    <citation type="submission" date="2021-01" db="EMBL/GenBank/DDBJ databases">
        <authorList>
            <person name="Kaushik A."/>
        </authorList>
    </citation>
    <scope>NUCLEOTIDE SEQUENCE</scope>
    <source>
        <strain evidence="3">AG5</strain>
    </source>
</reference>
<protein>
    <recommendedName>
        <fullName evidence="5">Diacetyl reductase [(S)-acetoin forming]</fullName>
    </recommendedName>
</protein>
<dbReference type="PRINTS" id="PR00081">
    <property type="entry name" value="GDHRDH"/>
</dbReference>